<sequence length="183" mass="20642">MVDFVDKQVDELKKLWHNKRQLAFQGLNLAMIVLSALMIWKSLMVVTKSESPVVVVLSGSMEPAFQRGDILFLHNGDEPLRAGEVVVFKIKDREIPIVHRVMNVHEKPDGSISVLTKGDSNKVNDRGLYVPGQMWLSREDILGRARGTLRYVGMVTIILNDYPPLKYVLVGLMGLFVLTNREA</sequence>
<keyword evidence="12 16" id="KW-1133">Transmembrane helix</keyword>
<evidence type="ECO:0000256" key="13">
    <source>
        <dbReference type="ARBA" id="ARBA00023136"/>
    </source>
</evidence>
<evidence type="ECO:0000256" key="15">
    <source>
        <dbReference type="ARBA" id="ARBA00045533"/>
    </source>
</evidence>
<dbReference type="PANTHER" id="PTHR10806">
    <property type="entry name" value="SIGNAL PEPTIDASE COMPLEX CATALYTIC SUBUNIT SEC11"/>
    <property type="match status" value="1"/>
</dbReference>
<evidence type="ECO:0000256" key="2">
    <source>
        <dbReference type="ARBA" id="ARBA00004648"/>
    </source>
</evidence>
<evidence type="ECO:0000256" key="16">
    <source>
        <dbReference type="SAM" id="Phobius"/>
    </source>
</evidence>
<evidence type="ECO:0000259" key="17">
    <source>
        <dbReference type="Pfam" id="PF00717"/>
    </source>
</evidence>
<comment type="subcellular location">
    <subcellularLocation>
        <location evidence="2">Endoplasmic reticulum membrane</location>
        <topology evidence="2">Single-pass type II membrane protein</topology>
    </subcellularLocation>
</comment>
<dbReference type="FunCoup" id="D8LRQ0">
    <property type="interactions" value="368"/>
</dbReference>
<dbReference type="InParanoid" id="D8LRQ0"/>
<dbReference type="GO" id="GO:0004252">
    <property type="term" value="F:serine-type endopeptidase activity"/>
    <property type="evidence" value="ECO:0007669"/>
    <property type="project" value="InterPro"/>
</dbReference>
<dbReference type="PANTHER" id="PTHR10806:SF6">
    <property type="entry name" value="SIGNAL PEPTIDASE COMPLEX CATALYTIC SUBUNIT SEC11"/>
    <property type="match status" value="1"/>
</dbReference>
<evidence type="ECO:0000256" key="4">
    <source>
        <dbReference type="ARBA" id="ARBA00013208"/>
    </source>
</evidence>
<dbReference type="EMBL" id="FN649751">
    <property type="protein sequence ID" value="CBN77811.1"/>
    <property type="molecule type" value="Genomic_DNA"/>
</dbReference>
<evidence type="ECO:0000256" key="14">
    <source>
        <dbReference type="ARBA" id="ARBA00033305"/>
    </source>
</evidence>
<accession>D8LRQ0</accession>
<evidence type="ECO:0000256" key="10">
    <source>
        <dbReference type="ARBA" id="ARBA00022824"/>
    </source>
</evidence>
<dbReference type="InterPro" id="IPR015927">
    <property type="entry name" value="Peptidase_S24_S26A/B/C"/>
</dbReference>
<keyword evidence="9" id="KW-0378">Hydrolase</keyword>
<evidence type="ECO:0000313" key="19">
    <source>
        <dbReference type="Proteomes" id="UP000002630"/>
    </source>
</evidence>
<dbReference type="GO" id="GO:0006465">
    <property type="term" value="P:signal peptide processing"/>
    <property type="evidence" value="ECO:0007669"/>
    <property type="project" value="InterPro"/>
</dbReference>
<comment type="similarity">
    <text evidence="3">Belongs to the peptidase S26B family.</text>
</comment>
<dbReference type="Gene3D" id="2.10.109.10">
    <property type="entry name" value="Umud Fragment, subunit A"/>
    <property type="match status" value="1"/>
</dbReference>
<comment type="catalytic activity">
    <reaction evidence="1">
        <text>Cleavage of hydrophobic, N-terminal signal or leader sequences from secreted and periplasmic proteins.</text>
        <dbReference type="EC" id="3.4.21.89"/>
    </reaction>
</comment>
<evidence type="ECO:0000256" key="1">
    <source>
        <dbReference type="ARBA" id="ARBA00000677"/>
    </source>
</evidence>
<evidence type="ECO:0000256" key="9">
    <source>
        <dbReference type="ARBA" id="ARBA00022801"/>
    </source>
</evidence>
<organism evidence="18 19">
    <name type="scientific">Ectocarpus siliculosus</name>
    <name type="common">Brown alga</name>
    <name type="synonym">Conferva siliculosa</name>
    <dbReference type="NCBI Taxonomy" id="2880"/>
    <lineage>
        <taxon>Eukaryota</taxon>
        <taxon>Sar</taxon>
        <taxon>Stramenopiles</taxon>
        <taxon>Ochrophyta</taxon>
        <taxon>PX clade</taxon>
        <taxon>Phaeophyceae</taxon>
        <taxon>Ectocarpales</taxon>
        <taxon>Ectocarpaceae</taxon>
        <taxon>Ectocarpus</taxon>
    </lineage>
</organism>
<dbReference type="OMA" id="ILMNEYP"/>
<dbReference type="InterPro" id="IPR019533">
    <property type="entry name" value="Peptidase_S26"/>
</dbReference>
<dbReference type="EMBL" id="FN648916">
    <property type="protein sequence ID" value="CBN77811.1"/>
    <property type="molecule type" value="Genomic_DNA"/>
</dbReference>
<comment type="function">
    <text evidence="15">Catalytic component of the signal peptidase complex (SPC) which catalyzes the cleavage of N-terminal signal sequences from nascent proteins as they are translocated into the lumen of the endoplasmic reticulum. Specifically cleaves N-terminal signal peptides that contain a hydrophobic alpha-helix (h-region) shorter than 18-20 amino acids.</text>
</comment>
<evidence type="ECO:0000313" key="18">
    <source>
        <dbReference type="EMBL" id="CBN77811.1"/>
    </source>
</evidence>
<dbReference type="InterPro" id="IPR036286">
    <property type="entry name" value="LexA/Signal_pep-like_sf"/>
</dbReference>
<dbReference type="PROSITE" id="PS00501">
    <property type="entry name" value="SPASE_I_1"/>
    <property type="match status" value="1"/>
</dbReference>
<evidence type="ECO:0000256" key="8">
    <source>
        <dbReference type="ARBA" id="ARBA00022692"/>
    </source>
</evidence>
<dbReference type="eggNOG" id="KOG3342">
    <property type="taxonomic scope" value="Eukaryota"/>
</dbReference>
<dbReference type="Pfam" id="PF00717">
    <property type="entry name" value="Peptidase_S24"/>
    <property type="match status" value="1"/>
</dbReference>
<feature type="domain" description="Peptidase S24/S26A/S26B/S26C" evidence="17">
    <location>
        <begin position="39"/>
        <end position="103"/>
    </location>
</feature>
<dbReference type="InterPro" id="IPR019756">
    <property type="entry name" value="Pept_S26A_signal_pept_1_Ser-AS"/>
</dbReference>
<evidence type="ECO:0000256" key="11">
    <source>
        <dbReference type="ARBA" id="ARBA00022968"/>
    </source>
</evidence>
<proteinExistence type="inferred from homology"/>
<reference evidence="18 19" key="1">
    <citation type="journal article" date="2010" name="Nature">
        <title>The Ectocarpus genome and the independent evolution of multicellularity in brown algae.</title>
        <authorList>
            <person name="Cock J.M."/>
            <person name="Sterck L."/>
            <person name="Rouze P."/>
            <person name="Scornet D."/>
            <person name="Allen A.E."/>
            <person name="Amoutzias G."/>
            <person name="Anthouard V."/>
            <person name="Artiguenave F."/>
            <person name="Aury J.M."/>
            <person name="Badger J.H."/>
            <person name="Beszteri B."/>
            <person name="Billiau K."/>
            <person name="Bonnet E."/>
            <person name="Bothwell J.H."/>
            <person name="Bowler C."/>
            <person name="Boyen C."/>
            <person name="Brownlee C."/>
            <person name="Carrano C.J."/>
            <person name="Charrier B."/>
            <person name="Cho G.Y."/>
            <person name="Coelho S.M."/>
            <person name="Collen J."/>
            <person name="Corre E."/>
            <person name="Da Silva C."/>
            <person name="Delage L."/>
            <person name="Delaroque N."/>
            <person name="Dittami S.M."/>
            <person name="Doulbeau S."/>
            <person name="Elias M."/>
            <person name="Farnham G."/>
            <person name="Gachon C.M."/>
            <person name="Gschloessl B."/>
            <person name="Heesch S."/>
            <person name="Jabbari K."/>
            <person name="Jubin C."/>
            <person name="Kawai H."/>
            <person name="Kimura K."/>
            <person name="Kloareg B."/>
            <person name="Kupper F.C."/>
            <person name="Lang D."/>
            <person name="Le Bail A."/>
            <person name="Leblanc C."/>
            <person name="Lerouge P."/>
            <person name="Lohr M."/>
            <person name="Lopez P.J."/>
            <person name="Martens C."/>
            <person name="Maumus F."/>
            <person name="Michel G."/>
            <person name="Miranda-Saavedra D."/>
            <person name="Morales J."/>
            <person name="Moreau H."/>
            <person name="Motomura T."/>
            <person name="Nagasato C."/>
            <person name="Napoli C.A."/>
            <person name="Nelson D.R."/>
            <person name="Nyvall-Collen P."/>
            <person name="Peters A.F."/>
            <person name="Pommier C."/>
            <person name="Potin P."/>
            <person name="Poulain J."/>
            <person name="Quesneville H."/>
            <person name="Read B."/>
            <person name="Rensing S.A."/>
            <person name="Ritter A."/>
            <person name="Rousvoal S."/>
            <person name="Samanta M."/>
            <person name="Samson G."/>
            <person name="Schroeder D.C."/>
            <person name="Segurens B."/>
            <person name="Strittmatter M."/>
            <person name="Tonon T."/>
            <person name="Tregear J.W."/>
            <person name="Valentin K."/>
            <person name="von Dassow P."/>
            <person name="Yamagishi T."/>
            <person name="Van de Peer Y."/>
            <person name="Wincker P."/>
        </authorList>
    </citation>
    <scope>NUCLEOTIDE SEQUENCE [LARGE SCALE GENOMIC DNA]</scope>
    <source>
        <strain evidence="19">Ec32 / CCAP1310/4</strain>
    </source>
</reference>
<keyword evidence="11" id="KW-0735">Signal-anchor</keyword>
<dbReference type="Proteomes" id="UP000002630">
    <property type="component" value="Linkage Group LG26"/>
</dbReference>
<dbReference type="PRINTS" id="PR00728">
    <property type="entry name" value="SIGNALPTASE"/>
</dbReference>
<dbReference type="SUPFAM" id="SSF51306">
    <property type="entry name" value="LexA/Signal peptidase"/>
    <property type="match status" value="1"/>
</dbReference>
<evidence type="ECO:0000256" key="7">
    <source>
        <dbReference type="ARBA" id="ARBA00022670"/>
    </source>
</evidence>
<dbReference type="NCBIfam" id="TIGR02228">
    <property type="entry name" value="sigpep_I_arch"/>
    <property type="match status" value="1"/>
</dbReference>
<gene>
    <name evidence="18" type="primary">Sec11</name>
    <name evidence="18" type="ORF">Esi_0069_0102</name>
</gene>
<keyword evidence="10" id="KW-0256">Endoplasmic reticulum</keyword>
<dbReference type="MEROPS" id="S26.010"/>
<dbReference type="FunFam" id="2.10.109.10:FF:000003">
    <property type="entry name" value="Signal peptidase complex catalytic subunit SEC11"/>
    <property type="match status" value="1"/>
</dbReference>
<dbReference type="InterPro" id="IPR001733">
    <property type="entry name" value="Peptidase_S26B"/>
</dbReference>
<protein>
    <recommendedName>
        <fullName evidence="5">Signal peptidase complex catalytic subunit SEC11</fullName>
        <ecNumber evidence="4">3.4.21.89</ecNumber>
    </recommendedName>
    <alternativeName>
        <fullName evidence="14">Signal peptidase I</fullName>
    </alternativeName>
    <alternativeName>
        <fullName evidence="6">Signal peptidase complex catalytic subunit sec11</fullName>
    </alternativeName>
</protein>
<feature type="transmembrane region" description="Helical" evidence="16">
    <location>
        <begin position="22"/>
        <end position="40"/>
    </location>
</feature>
<dbReference type="EC" id="3.4.21.89" evidence="4"/>
<evidence type="ECO:0000256" key="12">
    <source>
        <dbReference type="ARBA" id="ARBA00022989"/>
    </source>
</evidence>
<dbReference type="GO" id="GO:0009003">
    <property type="term" value="F:signal peptidase activity"/>
    <property type="evidence" value="ECO:0007669"/>
    <property type="project" value="UniProtKB-EC"/>
</dbReference>
<keyword evidence="13 16" id="KW-0472">Membrane</keyword>
<keyword evidence="8 16" id="KW-0812">Transmembrane</keyword>
<dbReference type="CDD" id="cd06530">
    <property type="entry name" value="S26_SPase_I"/>
    <property type="match status" value="1"/>
</dbReference>
<evidence type="ECO:0000256" key="5">
    <source>
        <dbReference type="ARBA" id="ARBA00019685"/>
    </source>
</evidence>
<keyword evidence="19" id="KW-1185">Reference proteome</keyword>
<evidence type="ECO:0000256" key="6">
    <source>
        <dbReference type="ARBA" id="ARBA00021755"/>
    </source>
</evidence>
<dbReference type="AlphaFoldDB" id="D8LRQ0"/>
<name>D8LRQ0_ECTSI</name>
<evidence type="ECO:0000256" key="3">
    <source>
        <dbReference type="ARBA" id="ARBA00011035"/>
    </source>
</evidence>
<keyword evidence="7" id="KW-0645">Protease</keyword>
<dbReference type="OrthoDB" id="10257561at2759"/>
<dbReference type="STRING" id="2880.D8LRQ0"/>
<dbReference type="GO" id="GO:0005787">
    <property type="term" value="C:signal peptidase complex"/>
    <property type="evidence" value="ECO:0007669"/>
    <property type="project" value="UniProtKB-ARBA"/>
</dbReference>